<evidence type="ECO:0000259" key="7">
    <source>
        <dbReference type="Pfam" id="PF00892"/>
    </source>
</evidence>
<dbReference type="Pfam" id="PF00892">
    <property type="entry name" value="EamA"/>
    <property type="match status" value="2"/>
</dbReference>
<dbReference type="Gene3D" id="1.10.3730.20">
    <property type="match status" value="1"/>
</dbReference>
<evidence type="ECO:0000256" key="4">
    <source>
        <dbReference type="ARBA" id="ARBA00022989"/>
    </source>
</evidence>
<dbReference type="KEGG" id="gso:PH603_02355"/>
<evidence type="ECO:0000256" key="3">
    <source>
        <dbReference type="ARBA" id="ARBA00022692"/>
    </source>
</evidence>
<organism evidence="8 9">
    <name type="scientific">Gimibacter soli</name>
    <dbReference type="NCBI Taxonomy" id="3024400"/>
    <lineage>
        <taxon>Bacteria</taxon>
        <taxon>Pseudomonadati</taxon>
        <taxon>Pseudomonadota</taxon>
        <taxon>Alphaproteobacteria</taxon>
        <taxon>Kordiimonadales</taxon>
        <taxon>Temperatibacteraceae</taxon>
        <taxon>Gimibacter</taxon>
    </lineage>
</organism>
<feature type="transmembrane region" description="Helical" evidence="6">
    <location>
        <begin position="94"/>
        <end position="113"/>
    </location>
</feature>
<dbReference type="InterPro" id="IPR050638">
    <property type="entry name" value="AA-Vitamin_Transporters"/>
</dbReference>
<dbReference type="GO" id="GO:0016020">
    <property type="term" value="C:membrane"/>
    <property type="evidence" value="ECO:0007669"/>
    <property type="project" value="UniProtKB-SubCell"/>
</dbReference>
<feature type="transmembrane region" description="Helical" evidence="6">
    <location>
        <begin position="125"/>
        <end position="143"/>
    </location>
</feature>
<name>A0AAF0BKS2_9PROT</name>
<evidence type="ECO:0000256" key="5">
    <source>
        <dbReference type="ARBA" id="ARBA00023136"/>
    </source>
</evidence>
<dbReference type="InterPro" id="IPR000620">
    <property type="entry name" value="EamA_dom"/>
</dbReference>
<accession>A0AAF0BKS2</accession>
<feature type="transmembrane region" description="Helical" evidence="6">
    <location>
        <begin position="65"/>
        <end position="88"/>
    </location>
</feature>
<dbReference type="RefSeq" id="WP_289504318.1">
    <property type="nucleotide sequence ID" value="NZ_CP116805.1"/>
</dbReference>
<keyword evidence="9" id="KW-1185">Reference proteome</keyword>
<feature type="transmembrane region" description="Helical" evidence="6">
    <location>
        <begin position="269"/>
        <end position="287"/>
    </location>
</feature>
<feature type="transmembrane region" description="Helical" evidence="6">
    <location>
        <begin position="215"/>
        <end position="237"/>
    </location>
</feature>
<evidence type="ECO:0000256" key="2">
    <source>
        <dbReference type="ARBA" id="ARBA00007362"/>
    </source>
</evidence>
<feature type="transmembrane region" description="Helical" evidence="6">
    <location>
        <begin position="149"/>
        <end position="169"/>
    </location>
</feature>
<gene>
    <name evidence="8" type="ORF">PH603_02355</name>
</gene>
<feature type="domain" description="EamA" evidence="7">
    <location>
        <begin position="7"/>
        <end position="137"/>
    </location>
</feature>
<feature type="transmembrane region" description="Helical" evidence="6">
    <location>
        <begin position="244"/>
        <end position="263"/>
    </location>
</feature>
<keyword evidence="3 6" id="KW-0812">Transmembrane</keyword>
<dbReference type="AlphaFoldDB" id="A0AAF0BKS2"/>
<dbReference type="Proteomes" id="UP001217500">
    <property type="component" value="Chromosome"/>
</dbReference>
<evidence type="ECO:0000313" key="8">
    <source>
        <dbReference type="EMBL" id="WCL54599.1"/>
    </source>
</evidence>
<evidence type="ECO:0000256" key="1">
    <source>
        <dbReference type="ARBA" id="ARBA00004141"/>
    </source>
</evidence>
<reference evidence="8" key="1">
    <citation type="submission" date="2023-01" db="EMBL/GenBank/DDBJ databases">
        <title>The genome sequence of Kordiimonadaceae bacterium 6D33.</title>
        <authorList>
            <person name="Liu Y."/>
        </authorList>
    </citation>
    <scope>NUCLEOTIDE SEQUENCE</scope>
    <source>
        <strain evidence="8">6D33</strain>
    </source>
</reference>
<dbReference type="PANTHER" id="PTHR32322">
    <property type="entry name" value="INNER MEMBRANE TRANSPORTER"/>
    <property type="match status" value="1"/>
</dbReference>
<keyword evidence="5 6" id="KW-0472">Membrane</keyword>
<feature type="transmembrane region" description="Helical" evidence="6">
    <location>
        <begin position="33"/>
        <end position="53"/>
    </location>
</feature>
<evidence type="ECO:0000256" key="6">
    <source>
        <dbReference type="SAM" id="Phobius"/>
    </source>
</evidence>
<protein>
    <submittedName>
        <fullName evidence="8">DMT family transporter</fullName>
    </submittedName>
</protein>
<dbReference type="PANTHER" id="PTHR32322:SF2">
    <property type="entry name" value="EAMA DOMAIN-CONTAINING PROTEIN"/>
    <property type="match status" value="1"/>
</dbReference>
<sequence>MRYAPVIAFWALGILWGSNFFYMKLASAVLSPLQIVIFRVFFGFLAVAVYAGAKGYLKRAHLKYTLHFTMMAILATVFYFGWFAAGVALLPSGIAGALSGASPLFAFLIAAIFLPDEKITLRKALGILAGFAGVILIADPFAADIGEGNIIGALYIMIGSVSLGASFVYARKYVAGIQIPSAALTTYQLAASLVILALITDFSGMGAIFDDKPVAALLIVGLGLMGTGVAYITYYYLVSSSGAVTAASATYVPPVVALFIGTVIAGEDIGLADFLATGLIFTGVLLLREKPKPKVT</sequence>
<comment type="similarity">
    <text evidence="2">Belongs to the EamA transporter family.</text>
</comment>
<keyword evidence="4 6" id="KW-1133">Transmembrane helix</keyword>
<comment type="subcellular location">
    <subcellularLocation>
        <location evidence="1">Membrane</location>
        <topology evidence="1">Multi-pass membrane protein</topology>
    </subcellularLocation>
</comment>
<dbReference type="SUPFAM" id="SSF103481">
    <property type="entry name" value="Multidrug resistance efflux transporter EmrE"/>
    <property type="match status" value="2"/>
</dbReference>
<proteinExistence type="inferred from homology"/>
<feature type="domain" description="EamA" evidence="7">
    <location>
        <begin position="151"/>
        <end position="287"/>
    </location>
</feature>
<dbReference type="InterPro" id="IPR037185">
    <property type="entry name" value="EmrE-like"/>
</dbReference>
<evidence type="ECO:0000313" key="9">
    <source>
        <dbReference type="Proteomes" id="UP001217500"/>
    </source>
</evidence>
<dbReference type="EMBL" id="CP116805">
    <property type="protein sequence ID" value="WCL54599.1"/>
    <property type="molecule type" value="Genomic_DNA"/>
</dbReference>